<feature type="compositionally biased region" description="Low complexity" evidence="1">
    <location>
        <begin position="306"/>
        <end position="326"/>
    </location>
</feature>
<evidence type="ECO:0000256" key="2">
    <source>
        <dbReference type="SAM" id="Phobius"/>
    </source>
</evidence>
<dbReference type="Pfam" id="PF19516">
    <property type="entry name" value="DUF6049"/>
    <property type="match status" value="2"/>
</dbReference>
<dbReference type="InterPro" id="IPR046112">
    <property type="entry name" value="DUF6049"/>
</dbReference>
<accession>A0A6J6SKJ0</accession>
<evidence type="ECO:0000313" key="3">
    <source>
        <dbReference type="EMBL" id="CAB4735496.1"/>
    </source>
</evidence>
<proteinExistence type="predicted"/>
<keyword evidence="2" id="KW-1133">Transmembrane helix</keyword>
<protein>
    <submittedName>
        <fullName evidence="3">Unannotated protein</fullName>
    </submittedName>
</protein>
<keyword evidence="2" id="KW-0812">Transmembrane</keyword>
<dbReference type="EMBL" id="CAEZYQ010000005">
    <property type="protein sequence ID" value="CAB4735496.1"/>
    <property type="molecule type" value="Genomic_DNA"/>
</dbReference>
<feature type="compositionally biased region" description="Low complexity" evidence="1">
    <location>
        <begin position="36"/>
        <end position="50"/>
    </location>
</feature>
<feature type="transmembrane region" description="Helical" evidence="2">
    <location>
        <begin position="754"/>
        <end position="775"/>
    </location>
</feature>
<reference evidence="3" key="1">
    <citation type="submission" date="2020-05" db="EMBL/GenBank/DDBJ databases">
        <authorList>
            <person name="Chiriac C."/>
            <person name="Salcher M."/>
            <person name="Ghai R."/>
            <person name="Kavagutti S V."/>
        </authorList>
    </citation>
    <scope>NUCLEOTIDE SEQUENCE</scope>
</reference>
<feature type="region of interest" description="Disordered" evidence="1">
    <location>
        <begin position="279"/>
        <end position="365"/>
    </location>
</feature>
<keyword evidence="2" id="KW-0472">Membrane</keyword>
<gene>
    <name evidence="3" type="ORF">UFOPK2761_00861</name>
</gene>
<sequence length="787" mass="80585">MAAGVLALSALPGAVGATPSSSSRASAGGLLAASAAPATTAPAHALPTTRRTVDREPLEPLQVTIEELTPGEIPGVGTVEVSGTVTNVDDETWTTLNLYPVIGDAPMTTAAELRAARRSDPLGFVGERVTDPGPYAVVDRLEPGATASYSFTVARSRLGVAERGVYWFAVHVLGQDTAGRDSTADGRARTFLPLVDQPPAQGRRPDGASVVEPVPVAVVVPIRRRVLHRADGSLAETQEWIEELGPDGTVGRLVDSAAAGGGSPLTWLVDPALTTAAAQLAAGNPPRSIEPTVDPATGEEEPPEPTGTDGSPSGSTSTDASEDTTGSGDGSGSPDGSDGADDSASPSPSTSLVPEPVDPEDLDPEARAAARVAADWLDGLTAALSGTQQVLALPFGDLDVSGAAERAPELYARARELAGATLPGLPETEVATEPGISSPLGYLDADAVAMASPEETLLLTDLEVGTGRDGTAPALASVDGRTVVVASSGAAQGGPGPGRRLSTVSVRQRILSEAAVRFLQDEPQPLVVVLPPGWSPDDPEALLPPLDTTWVDLDTVADAVAGVEPAKVDPASLRYPGSQEVAELSPAMVRAVEDQVAAGQVLEEVLALNDRVGDVLAGEALAAASYTTRPVRTTARTSAEAATAQVRGLLEQVRVTTPPGVTLSSLSGRLPVTVVNDLDQPVTVRLDAQSDLPMSLTVPDEIEVGADGRASVLLEASTSRQAVHNVSLLVTSPSGEPLGARAELPIRSAQVSNVIWLIMGSGAVLLFGMIGLRVVRRVREARRTAGP</sequence>
<dbReference type="AlphaFoldDB" id="A0A6J6SKJ0"/>
<organism evidence="3">
    <name type="scientific">freshwater metagenome</name>
    <dbReference type="NCBI Taxonomy" id="449393"/>
    <lineage>
        <taxon>unclassified sequences</taxon>
        <taxon>metagenomes</taxon>
        <taxon>ecological metagenomes</taxon>
    </lineage>
</organism>
<name>A0A6J6SKJ0_9ZZZZ</name>
<feature type="region of interest" description="Disordered" evidence="1">
    <location>
        <begin position="36"/>
        <end position="57"/>
    </location>
</feature>
<feature type="compositionally biased region" description="Low complexity" evidence="1">
    <location>
        <begin position="334"/>
        <end position="355"/>
    </location>
</feature>
<evidence type="ECO:0000256" key="1">
    <source>
        <dbReference type="SAM" id="MobiDB-lite"/>
    </source>
</evidence>